<proteinExistence type="predicted"/>
<evidence type="ECO:0000256" key="1">
    <source>
        <dbReference type="SAM" id="MobiDB-lite"/>
    </source>
</evidence>
<keyword evidence="2" id="KW-0812">Transmembrane</keyword>
<dbReference type="EMBL" id="LDAU01000120">
    <property type="protein sequence ID" value="KRX04269.1"/>
    <property type="molecule type" value="Genomic_DNA"/>
</dbReference>
<evidence type="ECO:0000256" key="2">
    <source>
        <dbReference type="SAM" id="Phobius"/>
    </source>
</evidence>
<accession>A0A0V0QPY9</accession>
<feature type="region of interest" description="Disordered" evidence="1">
    <location>
        <begin position="554"/>
        <end position="578"/>
    </location>
</feature>
<evidence type="ECO:0000313" key="3">
    <source>
        <dbReference type="EMBL" id="KRX04269.1"/>
    </source>
</evidence>
<feature type="transmembrane region" description="Helical" evidence="2">
    <location>
        <begin position="36"/>
        <end position="57"/>
    </location>
</feature>
<evidence type="ECO:0000313" key="4">
    <source>
        <dbReference type="Proteomes" id="UP000054937"/>
    </source>
</evidence>
<feature type="transmembrane region" description="Helical" evidence="2">
    <location>
        <begin position="221"/>
        <end position="240"/>
    </location>
</feature>
<reference evidence="3 4" key="1">
    <citation type="journal article" date="2015" name="Sci. Rep.">
        <title>Genome of the facultative scuticociliatosis pathogen Pseudocohnilembus persalinus provides insight into its virulence through horizontal gene transfer.</title>
        <authorList>
            <person name="Xiong J."/>
            <person name="Wang G."/>
            <person name="Cheng J."/>
            <person name="Tian M."/>
            <person name="Pan X."/>
            <person name="Warren A."/>
            <person name="Jiang C."/>
            <person name="Yuan D."/>
            <person name="Miao W."/>
        </authorList>
    </citation>
    <scope>NUCLEOTIDE SEQUENCE [LARGE SCALE GENOMIC DNA]</scope>
    <source>
        <strain evidence="3">36N120E</strain>
    </source>
</reference>
<dbReference type="Proteomes" id="UP000054937">
    <property type="component" value="Unassembled WGS sequence"/>
</dbReference>
<gene>
    <name evidence="3" type="ORF">PPERSA_11393</name>
</gene>
<feature type="compositionally biased region" description="Polar residues" evidence="1">
    <location>
        <begin position="126"/>
        <end position="145"/>
    </location>
</feature>
<protein>
    <recommendedName>
        <fullName evidence="5">Transmembrane protein</fullName>
    </recommendedName>
</protein>
<organism evidence="3 4">
    <name type="scientific">Pseudocohnilembus persalinus</name>
    <name type="common">Ciliate</name>
    <dbReference type="NCBI Taxonomy" id="266149"/>
    <lineage>
        <taxon>Eukaryota</taxon>
        <taxon>Sar</taxon>
        <taxon>Alveolata</taxon>
        <taxon>Ciliophora</taxon>
        <taxon>Intramacronucleata</taxon>
        <taxon>Oligohymenophorea</taxon>
        <taxon>Scuticociliatia</taxon>
        <taxon>Philasterida</taxon>
        <taxon>Pseudocohnilembidae</taxon>
        <taxon>Pseudocohnilembus</taxon>
    </lineage>
</organism>
<sequence length="578" mass="67384">MLEVSPLIFTSGIYVFLKLLENQFLDSFSKRTENQITLVVFIFSNLVLVINIFLFTLEKNQKEFKYTSFAKQIKQYKDLTSMEKQKIFQLQIGPIRFFNNSFQERAPLKWIERQKKAQMKKEIQENNKQNQPSNHESQVVNNKGHQTSQLQQQQQSQSKQLSSQYQSQKLNSQQISQSINPQSNSQLKPKIANQNQQMASQLHQRRQALYKIVPFGWKEKLLIFFVILVESVSYNLGAIIKQEEQIINYQKQELREKQNSSQRDINQNGLQSQKSQNIQIENFQNEKLIIKPPSSRFKLQSRDLKNSQSLKYSRQSSSISKDEKNLEIEYNVQSNPYLIPEETSAQKVNQPSQPFFIKNSLTDKNPLNSPNSQKMKNTTRLSDESQKQNLQLTNQLQILNTPVRKLNIEEFQSQKNSQDDILAKNNNSNFLSYTKQNFNSMNRRYHEHFQKEMQNGQIDYKNLDQPIPINGLGDYSSKNVISDQKIKSQQTQNGDISINVSDANFIVGDQFLKEFQIQRKNKNINQALNDLIGHLNDSEIKDSEKTIISKQMLLSGKKSQSREKSGFCSIQENKEQQP</sequence>
<feature type="compositionally biased region" description="Low complexity" evidence="1">
    <location>
        <begin position="146"/>
        <end position="187"/>
    </location>
</feature>
<feature type="region of interest" description="Disordered" evidence="1">
    <location>
        <begin position="117"/>
        <end position="199"/>
    </location>
</feature>
<keyword evidence="2" id="KW-1133">Transmembrane helix</keyword>
<feature type="compositionally biased region" description="Polar residues" evidence="1">
    <location>
        <begin position="356"/>
        <end position="380"/>
    </location>
</feature>
<comment type="caution">
    <text evidence="3">The sequence shown here is derived from an EMBL/GenBank/DDBJ whole genome shotgun (WGS) entry which is preliminary data.</text>
</comment>
<feature type="region of interest" description="Disordered" evidence="1">
    <location>
        <begin position="356"/>
        <end position="387"/>
    </location>
</feature>
<keyword evidence="4" id="KW-1185">Reference proteome</keyword>
<name>A0A0V0QPY9_PSEPJ</name>
<keyword evidence="2" id="KW-0472">Membrane</keyword>
<dbReference type="AlphaFoldDB" id="A0A0V0QPY9"/>
<dbReference type="InParanoid" id="A0A0V0QPY9"/>
<evidence type="ECO:0008006" key="5">
    <source>
        <dbReference type="Google" id="ProtNLM"/>
    </source>
</evidence>